<name>A0A1G2PV16_9BACT</name>
<dbReference type="EMBL" id="MHSW01000012">
    <property type="protein sequence ID" value="OHA52160.1"/>
    <property type="molecule type" value="Genomic_DNA"/>
</dbReference>
<dbReference type="AlphaFoldDB" id="A0A1G2PV16"/>
<evidence type="ECO:0000313" key="2">
    <source>
        <dbReference type="Proteomes" id="UP000176951"/>
    </source>
</evidence>
<sequence>MPNDNKDKIFLIRLAKNHKEKRDAQEFISQIALSRYQATPPPLPEILFIAYENGKIVGTLGFDTASKQDILPLEKIWQFDPNKTPFPFEREMIVQYGRWTAIKPEVSRALSYTATIFARTLGKKIIMFEAKPSSARRLQTLGARAQLVPATLLIKNIPEDGRPYYSANPAPKLYMLDLMEFETALTHSKLLISSIQYEFNSLYNNTSS</sequence>
<comment type="caution">
    <text evidence="1">The sequence shown here is derived from an EMBL/GenBank/DDBJ whole genome shotgun (WGS) entry which is preliminary data.</text>
</comment>
<proteinExistence type="predicted"/>
<accession>A0A1G2PV16</accession>
<gene>
    <name evidence="1" type="ORF">A3A97_04590</name>
</gene>
<protein>
    <recommendedName>
        <fullName evidence="3">N-acetyltransferase domain-containing protein</fullName>
    </recommendedName>
</protein>
<organism evidence="1 2">
    <name type="scientific">Candidatus Terrybacteria bacterium RIFCSPLOWO2_01_FULL_40_23</name>
    <dbReference type="NCBI Taxonomy" id="1802366"/>
    <lineage>
        <taxon>Bacteria</taxon>
        <taxon>Candidatus Terryibacteriota</taxon>
    </lineage>
</organism>
<evidence type="ECO:0000313" key="1">
    <source>
        <dbReference type="EMBL" id="OHA52160.1"/>
    </source>
</evidence>
<evidence type="ECO:0008006" key="3">
    <source>
        <dbReference type="Google" id="ProtNLM"/>
    </source>
</evidence>
<dbReference type="Proteomes" id="UP000176951">
    <property type="component" value="Unassembled WGS sequence"/>
</dbReference>
<reference evidence="1 2" key="1">
    <citation type="journal article" date="2016" name="Nat. Commun.">
        <title>Thousands of microbial genomes shed light on interconnected biogeochemical processes in an aquifer system.</title>
        <authorList>
            <person name="Anantharaman K."/>
            <person name="Brown C.T."/>
            <person name="Hug L.A."/>
            <person name="Sharon I."/>
            <person name="Castelle C.J."/>
            <person name="Probst A.J."/>
            <person name="Thomas B.C."/>
            <person name="Singh A."/>
            <person name="Wilkins M.J."/>
            <person name="Karaoz U."/>
            <person name="Brodie E.L."/>
            <person name="Williams K.H."/>
            <person name="Hubbard S.S."/>
            <person name="Banfield J.F."/>
        </authorList>
    </citation>
    <scope>NUCLEOTIDE SEQUENCE [LARGE SCALE GENOMIC DNA]</scope>
</reference>